<dbReference type="Pfam" id="PF24808">
    <property type="entry name" value="DUF7707"/>
    <property type="match status" value="1"/>
</dbReference>
<feature type="chain" id="PRO_5018665099" description="DUF7707 domain-containing protein" evidence="2">
    <location>
        <begin position="20"/>
        <end position="543"/>
    </location>
</feature>
<evidence type="ECO:0000256" key="2">
    <source>
        <dbReference type="SAM" id="SignalP"/>
    </source>
</evidence>
<comment type="caution">
    <text evidence="4">The sequence shown here is derived from an EMBL/GenBank/DDBJ whole genome shotgun (WGS) entry which is preliminary data.</text>
</comment>
<feature type="compositionally biased region" description="Low complexity" evidence="1">
    <location>
        <begin position="142"/>
        <end position="164"/>
    </location>
</feature>
<dbReference type="PANTHER" id="PTHR38118">
    <property type="entry name" value="ANCHORED CELL WALL PROTEIN 11-RELATED"/>
    <property type="match status" value="1"/>
</dbReference>
<feature type="domain" description="DUF7707" evidence="3">
    <location>
        <begin position="24"/>
        <end position="136"/>
    </location>
</feature>
<protein>
    <recommendedName>
        <fullName evidence="3">DUF7707 domain-containing protein</fullName>
    </recommendedName>
</protein>
<keyword evidence="2" id="KW-0732">Signal</keyword>
<feature type="region of interest" description="Disordered" evidence="1">
    <location>
        <begin position="136"/>
        <end position="170"/>
    </location>
</feature>
<evidence type="ECO:0000256" key="1">
    <source>
        <dbReference type="SAM" id="MobiDB-lite"/>
    </source>
</evidence>
<keyword evidence="5" id="KW-1185">Reference proteome</keyword>
<dbReference type="OrthoDB" id="2439692at2759"/>
<sequence>MIFSRALIVAASMAGLVSSQTWTAVNISAIDPATRSKWCLDQTSSCPLLCYQMSNATGNPIQNSCDPTSFICGQNTLTYQCICSNNIAPNSSEYSQTIPYYLCTEANTECVARCPSSDSACQSACRSDHPCGAQDPKRYNVTTTTSATSNPTNNAATTTTLPPFTGEPTSKNAAVRVSSVDIGHVAELAVHLRFGRYTLSRPSLMTLSSLISPFYPVPSSQGSSLPLSLPVTSSLSPIHFFLEEHVYPEKTISATSFFLSIATYLDEVVLAGCPGEVIADELQGPFCQLCLQRGHSLIRCPLREGLMFLGHVSMMLQLPNEAERSSTPSANTNNGQDWRRRRRWLNASRRMRERITRRRGNTCPVYATSTSPEYTCNQYGGKRIRQSGWLILIVNPLFYLVREAPGTIDNNADFFHSSSTSSSTTADENLTTPRSARRLFLCLLHKLIWKFISGNQSFRSDPAESSQAPSNGLTLRLSNEARPGNSNNGGLVNENILAEIASMEHPETGYVSHWESTAQVDTVMTGAVGAVVGDHGDGIFDLI</sequence>
<accession>A0A3R7FC32</accession>
<dbReference type="InterPro" id="IPR056124">
    <property type="entry name" value="DUF7707"/>
</dbReference>
<dbReference type="AlphaFoldDB" id="A0A3R7FC32"/>
<proteinExistence type="predicted"/>
<feature type="signal peptide" evidence="2">
    <location>
        <begin position="1"/>
        <end position="19"/>
    </location>
</feature>
<name>A0A3R7FC32_9EURO</name>
<dbReference type="PANTHER" id="PTHR38118:SF2">
    <property type="entry name" value="CDP-ALCOHOL PHOSPHATIDYLTRANSFERASE PROTEIN"/>
    <property type="match status" value="1"/>
</dbReference>
<organism evidence="4 5">
    <name type="scientific">Aspergillus turcosus</name>
    <dbReference type="NCBI Taxonomy" id="1245748"/>
    <lineage>
        <taxon>Eukaryota</taxon>
        <taxon>Fungi</taxon>
        <taxon>Dikarya</taxon>
        <taxon>Ascomycota</taxon>
        <taxon>Pezizomycotina</taxon>
        <taxon>Eurotiomycetes</taxon>
        <taxon>Eurotiomycetidae</taxon>
        <taxon>Eurotiales</taxon>
        <taxon>Aspergillaceae</taxon>
        <taxon>Aspergillus</taxon>
        <taxon>Aspergillus subgen. Fumigati</taxon>
    </lineage>
</organism>
<reference evidence="4 5" key="1">
    <citation type="submission" date="2018-08" db="EMBL/GenBank/DDBJ databases">
        <title>Draft genome sequences of two Aspergillus turcosus clinical strains isolated from bronchoalveolar lavage fluid: one azole-susceptible and the other azole-resistant.</title>
        <authorList>
            <person name="Parent-Michaud M."/>
            <person name="Dufresne P.J."/>
            <person name="Fournier E."/>
            <person name="Martineau C."/>
            <person name="Moreira S."/>
            <person name="Perkins V."/>
            <person name="De Repentigny L."/>
            <person name="Dufresne S.F."/>
        </authorList>
    </citation>
    <scope>NUCLEOTIDE SEQUENCE [LARGE SCALE GENOMIC DNA]</scope>
    <source>
        <strain evidence="4">HMR AF 1038</strain>
    </source>
</reference>
<evidence type="ECO:0000313" key="5">
    <source>
        <dbReference type="Proteomes" id="UP000215289"/>
    </source>
</evidence>
<evidence type="ECO:0000259" key="3">
    <source>
        <dbReference type="Pfam" id="PF24808"/>
    </source>
</evidence>
<evidence type="ECO:0000313" key="4">
    <source>
        <dbReference type="EMBL" id="RLM00750.1"/>
    </source>
</evidence>
<dbReference type="STRING" id="1245748.A0A3R7FC32"/>
<gene>
    <name evidence="4" type="ORF">CFD26_108679</name>
</gene>
<dbReference type="Proteomes" id="UP000215289">
    <property type="component" value="Unassembled WGS sequence"/>
</dbReference>
<dbReference type="EMBL" id="NIDN02000012">
    <property type="protein sequence ID" value="RLM00750.1"/>
    <property type="molecule type" value="Genomic_DNA"/>
</dbReference>